<dbReference type="EMBL" id="BMXG01000008">
    <property type="protein sequence ID" value="GHC00716.1"/>
    <property type="molecule type" value="Genomic_DNA"/>
</dbReference>
<organism evidence="1 2">
    <name type="scientific">Cerasicoccus arenae</name>
    <dbReference type="NCBI Taxonomy" id="424488"/>
    <lineage>
        <taxon>Bacteria</taxon>
        <taxon>Pseudomonadati</taxon>
        <taxon>Verrucomicrobiota</taxon>
        <taxon>Opitutia</taxon>
        <taxon>Puniceicoccales</taxon>
        <taxon>Cerasicoccaceae</taxon>
        <taxon>Cerasicoccus</taxon>
    </lineage>
</organism>
<protein>
    <recommendedName>
        <fullName evidence="3">DUF192 domain-containing protein</fullName>
    </recommendedName>
</protein>
<accession>A0A8J3GE49</accession>
<sequence>MTIGDQQIRVQLAIKQEEQQRGLMFRQTLAENDGMLFIFSRPESRSFWMRNVDLPLDVGYINPEGVLREVYPMYPHDENSVPSRGSDIQYVLEMNQDWYQEHKVFPGAKIDIALIADAMKDRGFNPAQFGMPDQ</sequence>
<evidence type="ECO:0008006" key="3">
    <source>
        <dbReference type="Google" id="ProtNLM"/>
    </source>
</evidence>
<gene>
    <name evidence="1" type="ORF">GCM10007047_16470</name>
</gene>
<dbReference type="PANTHER" id="PTHR37953">
    <property type="entry name" value="UPF0127 PROTEIN MJ1496"/>
    <property type="match status" value="1"/>
</dbReference>
<dbReference type="Proteomes" id="UP000642829">
    <property type="component" value="Unassembled WGS sequence"/>
</dbReference>
<dbReference type="Gene3D" id="2.60.120.1140">
    <property type="entry name" value="Protein of unknown function DUF192"/>
    <property type="match status" value="1"/>
</dbReference>
<reference evidence="1" key="2">
    <citation type="submission" date="2020-09" db="EMBL/GenBank/DDBJ databases">
        <authorList>
            <person name="Sun Q."/>
            <person name="Kim S."/>
        </authorList>
    </citation>
    <scope>NUCLEOTIDE SEQUENCE</scope>
    <source>
        <strain evidence="1">KCTC 12870</strain>
    </source>
</reference>
<evidence type="ECO:0000313" key="2">
    <source>
        <dbReference type="Proteomes" id="UP000642829"/>
    </source>
</evidence>
<dbReference type="AlphaFoldDB" id="A0A8J3GE49"/>
<reference evidence="1" key="1">
    <citation type="journal article" date="2014" name="Int. J. Syst. Evol. Microbiol.">
        <title>Complete genome sequence of Corynebacterium casei LMG S-19264T (=DSM 44701T), isolated from a smear-ripened cheese.</title>
        <authorList>
            <consortium name="US DOE Joint Genome Institute (JGI-PGF)"/>
            <person name="Walter F."/>
            <person name="Albersmeier A."/>
            <person name="Kalinowski J."/>
            <person name="Ruckert C."/>
        </authorList>
    </citation>
    <scope>NUCLEOTIDE SEQUENCE</scope>
    <source>
        <strain evidence="1">KCTC 12870</strain>
    </source>
</reference>
<proteinExistence type="predicted"/>
<dbReference type="PANTHER" id="PTHR37953:SF1">
    <property type="entry name" value="UPF0127 PROTEIN MJ1496"/>
    <property type="match status" value="1"/>
</dbReference>
<name>A0A8J3GE49_9BACT</name>
<dbReference type="InterPro" id="IPR038695">
    <property type="entry name" value="Saro_0823-like_sf"/>
</dbReference>
<keyword evidence="2" id="KW-1185">Reference proteome</keyword>
<comment type="caution">
    <text evidence="1">The sequence shown here is derived from an EMBL/GenBank/DDBJ whole genome shotgun (WGS) entry which is preliminary data.</text>
</comment>
<dbReference type="Pfam" id="PF02643">
    <property type="entry name" value="DUF192"/>
    <property type="match status" value="1"/>
</dbReference>
<evidence type="ECO:0000313" key="1">
    <source>
        <dbReference type="EMBL" id="GHC00716.1"/>
    </source>
</evidence>
<dbReference type="InterPro" id="IPR003795">
    <property type="entry name" value="DUF192"/>
</dbReference>